<evidence type="ECO:0008006" key="5">
    <source>
        <dbReference type="Google" id="ProtNLM"/>
    </source>
</evidence>
<proteinExistence type="predicted"/>
<evidence type="ECO:0000256" key="1">
    <source>
        <dbReference type="ARBA" id="ARBA00022729"/>
    </source>
</evidence>
<dbReference type="STRING" id="294935.ATN88_06225"/>
<reference evidence="3 4" key="1">
    <citation type="submission" date="2015-11" db="EMBL/GenBank/DDBJ databases">
        <title>Genomic Taxonomy of the Vibrionaceae.</title>
        <authorList>
            <person name="Gomez-Gil B."/>
            <person name="Enciso-Ibarra J."/>
        </authorList>
    </citation>
    <scope>NUCLEOTIDE SEQUENCE [LARGE SCALE GENOMIC DNA]</scope>
    <source>
        <strain evidence="3 4">CAIM 912</strain>
    </source>
</reference>
<feature type="chain" id="PRO_5007465967" description="Tat pathway signal protein" evidence="2">
    <location>
        <begin position="30"/>
        <end position="440"/>
    </location>
</feature>
<gene>
    <name evidence="3" type="ORF">ATN88_06225</name>
</gene>
<dbReference type="InterPro" id="IPR017850">
    <property type="entry name" value="Alkaline_phosphatase_core_sf"/>
</dbReference>
<sequence length="440" mass="48068">MVTRRDFLKNLTVLSVAAPSVLSSPLSFASAGGANKALVCVMLDGGNDSANMVVPTSVSHYQTYHDLRPDIALAHDALLPIPASGVCRDNQPVSLGLHPKMTKLAEVFGNGEGTVIVNSGILREPLTKEEAETQGHRLPPFLFSHNSQKNEWAKGAVGHNLTTGWAGRLMDVLHHEQTGENLAPLYSHAGDAQLLRAQTLNQNIIRGENIAKLNANANTLDALDNYFHSLSGDAFDQTLTSVGKDSMHVANTLINVIKSIPDEEDTPLYPDTNLGTQFRITSRLIRKSGELNQGTQIFFLRLAGFDTHADQNRTLDDKYTELSDAMAAFNSHLKELGLHDNVITITLSDFGRRIPANGTGTDHGWGGHQLIMGGPIDGSNFIGTWPDYTVDGLIRLNAVAYFRELRLIRFISVWQDGWAHRIAPSASPSLTTRCLNHSLW</sequence>
<dbReference type="InterPro" id="IPR006311">
    <property type="entry name" value="TAT_signal"/>
</dbReference>
<keyword evidence="1 2" id="KW-0732">Signal</keyword>
<dbReference type="InterPro" id="IPR019546">
    <property type="entry name" value="TAT_signal_bac_arc"/>
</dbReference>
<name>A0A135ID62_9GAMM</name>
<evidence type="ECO:0000256" key="2">
    <source>
        <dbReference type="SAM" id="SignalP"/>
    </source>
</evidence>
<dbReference type="PANTHER" id="PTHR43737">
    <property type="entry name" value="BLL7424 PROTEIN"/>
    <property type="match status" value="1"/>
</dbReference>
<feature type="signal peptide" evidence="2">
    <location>
        <begin position="1"/>
        <end position="29"/>
    </location>
</feature>
<organism evidence="3 4">
    <name type="scientific">Enterovibrio coralii</name>
    <dbReference type="NCBI Taxonomy" id="294935"/>
    <lineage>
        <taxon>Bacteria</taxon>
        <taxon>Pseudomonadati</taxon>
        <taxon>Pseudomonadota</taxon>
        <taxon>Gammaproteobacteria</taxon>
        <taxon>Vibrionales</taxon>
        <taxon>Vibrionaceae</taxon>
        <taxon>Enterovibrio</taxon>
    </lineage>
</organism>
<dbReference type="PROSITE" id="PS51318">
    <property type="entry name" value="TAT"/>
    <property type="match status" value="1"/>
</dbReference>
<dbReference type="NCBIfam" id="TIGR01409">
    <property type="entry name" value="TAT_signal_seq"/>
    <property type="match status" value="1"/>
</dbReference>
<comment type="caution">
    <text evidence="3">The sequence shown here is derived from an EMBL/GenBank/DDBJ whole genome shotgun (WGS) entry which is preliminary data.</text>
</comment>
<dbReference type="InterPro" id="IPR010869">
    <property type="entry name" value="DUF1501"/>
</dbReference>
<dbReference type="EMBL" id="LNTY01000006">
    <property type="protein sequence ID" value="KXF83274.1"/>
    <property type="molecule type" value="Genomic_DNA"/>
</dbReference>
<evidence type="ECO:0000313" key="3">
    <source>
        <dbReference type="EMBL" id="KXF83274.1"/>
    </source>
</evidence>
<dbReference type="RefSeq" id="WP_067411356.1">
    <property type="nucleotide sequence ID" value="NZ_LNTY01000006.1"/>
</dbReference>
<dbReference type="AlphaFoldDB" id="A0A135ID62"/>
<dbReference type="PANTHER" id="PTHR43737:SF1">
    <property type="entry name" value="DUF1501 DOMAIN-CONTAINING PROTEIN"/>
    <property type="match status" value="1"/>
</dbReference>
<dbReference type="OrthoDB" id="9779968at2"/>
<protein>
    <recommendedName>
        <fullName evidence="5">Tat pathway signal protein</fullName>
    </recommendedName>
</protein>
<keyword evidence="4" id="KW-1185">Reference proteome</keyword>
<accession>A0A135ID62</accession>
<evidence type="ECO:0000313" key="4">
    <source>
        <dbReference type="Proteomes" id="UP000070529"/>
    </source>
</evidence>
<dbReference type="SUPFAM" id="SSF53649">
    <property type="entry name" value="Alkaline phosphatase-like"/>
    <property type="match status" value="1"/>
</dbReference>
<dbReference type="Proteomes" id="UP000070529">
    <property type="component" value="Unassembled WGS sequence"/>
</dbReference>
<dbReference type="Pfam" id="PF07394">
    <property type="entry name" value="DUF1501"/>
    <property type="match status" value="1"/>
</dbReference>